<dbReference type="PATRIC" id="fig|123899.6.peg.2819"/>
<dbReference type="Gene3D" id="3.40.190.150">
    <property type="entry name" value="Bordetella uptake gene, domain 1"/>
    <property type="match status" value="1"/>
</dbReference>
<evidence type="ECO:0000256" key="2">
    <source>
        <dbReference type="SAM" id="SignalP"/>
    </source>
</evidence>
<dbReference type="AlphaFoldDB" id="A0A157RXR6"/>
<dbReference type="eggNOG" id="COG3181">
    <property type="taxonomic scope" value="Bacteria"/>
</dbReference>
<dbReference type="RefSeq" id="WP_025517416.1">
    <property type="nucleotide sequence ID" value="NZ_CP016340.1"/>
</dbReference>
<feature type="chain" id="PRO_5009816726" evidence="2">
    <location>
        <begin position="22"/>
        <end position="324"/>
    </location>
</feature>
<dbReference type="Pfam" id="PF03401">
    <property type="entry name" value="TctC"/>
    <property type="match status" value="1"/>
</dbReference>
<evidence type="ECO:0000313" key="4">
    <source>
        <dbReference type="Proteomes" id="UP000076825"/>
    </source>
</evidence>
<dbReference type="Gene3D" id="3.40.190.10">
    <property type="entry name" value="Periplasmic binding protein-like II"/>
    <property type="match status" value="1"/>
</dbReference>
<feature type="signal peptide" evidence="2">
    <location>
        <begin position="1"/>
        <end position="21"/>
    </location>
</feature>
<gene>
    <name evidence="3" type="ORF">SAMEA3906487_02831</name>
</gene>
<dbReference type="PANTHER" id="PTHR42928:SF5">
    <property type="entry name" value="BLR1237 PROTEIN"/>
    <property type="match status" value="1"/>
</dbReference>
<dbReference type="PIRSF" id="PIRSF017082">
    <property type="entry name" value="YflP"/>
    <property type="match status" value="1"/>
</dbReference>
<keyword evidence="4" id="KW-1185">Reference proteome</keyword>
<dbReference type="OrthoDB" id="8678477at2"/>
<dbReference type="KEGG" id="btrm:SAMEA390648702831"/>
<dbReference type="Proteomes" id="UP000076825">
    <property type="component" value="Chromosome 1"/>
</dbReference>
<protein>
    <submittedName>
        <fullName evidence="3">Putattive exported protein</fullName>
    </submittedName>
</protein>
<dbReference type="STRING" id="123899.SAMEA3906487_02831"/>
<dbReference type="InterPro" id="IPR042100">
    <property type="entry name" value="Bug_dom1"/>
</dbReference>
<dbReference type="CDD" id="cd07012">
    <property type="entry name" value="PBP2_Bug_TTT"/>
    <property type="match status" value="1"/>
</dbReference>
<dbReference type="PANTHER" id="PTHR42928">
    <property type="entry name" value="TRICARBOXYLATE-BINDING PROTEIN"/>
    <property type="match status" value="1"/>
</dbReference>
<name>A0A157RXR6_9BORD</name>
<organism evidence="3 4">
    <name type="scientific">Bordetella trematum</name>
    <dbReference type="NCBI Taxonomy" id="123899"/>
    <lineage>
        <taxon>Bacteria</taxon>
        <taxon>Pseudomonadati</taxon>
        <taxon>Pseudomonadota</taxon>
        <taxon>Betaproteobacteria</taxon>
        <taxon>Burkholderiales</taxon>
        <taxon>Alcaligenaceae</taxon>
        <taxon>Bordetella</taxon>
    </lineage>
</organism>
<evidence type="ECO:0000256" key="1">
    <source>
        <dbReference type="ARBA" id="ARBA00006987"/>
    </source>
</evidence>
<keyword evidence="2" id="KW-0732">Signal</keyword>
<proteinExistence type="inferred from homology"/>
<accession>A0A157RXR6</accession>
<comment type="similarity">
    <text evidence="1">Belongs to the UPF0065 (bug) family.</text>
</comment>
<dbReference type="InterPro" id="IPR005064">
    <property type="entry name" value="BUG"/>
</dbReference>
<evidence type="ECO:0000313" key="3">
    <source>
        <dbReference type="EMBL" id="SAI71580.1"/>
    </source>
</evidence>
<dbReference type="EMBL" id="LT546645">
    <property type="protein sequence ID" value="SAI71580.1"/>
    <property type="molecule type" value="Genomic_DNA"/>
</dbReference>
<dbReference type="GeneID" id="56589915"/>
<dbReference type="SUPFAM" id="SSF53850">
    <property type="entry name" value="Periplasmic binding protein-like II"/>
    <property type="match status" value="1"/>
</dbReference>
<sequence>MKTALLSVGVALACLGTAATAAQKDYPTRPITLVIPFSPGGATDVIGRVVAQKLGQELGQTVVVENRAGAGTAIGAGYVAKAAADGYTLFASSGTTFTVNPAIQSTLPYDPVQSFEPLGIIGRTGLALLVNARIPVHNIGELVAYVKARGQDVPAYGSFGTGTTAHFVAAGFLADAGIQMTHVPYKGSAPAMTDLIGGQIPFSVDTVAAAVPHSKQGKLRVIAVSAPARSAFLPDVPTFAEQGYPAVNMDTWLMIAAPRGLPPEVKQKLEGALRATVESPDVRQSLENSGFEAVFSSSAEGEALIARELPLMRELAQRANIKVD</sequence>
<reference evidence="3 4" key="1">
    <citation type="submission" date="2016-04" db="EMBL/GenBank/DDBJ databases">
        <authorList>
            <consortium name="Pathogen Informatics"/>
        </authorList>
    </citation>
    <scope>NUCLEOTIDE SEQUENCE [LARGE SCALE GENOMIC DNA]</scope>
    <source>
        <strain evidence="3 4">H044680328</strain>
    </source>
</reference>